<reference evidence="1 2" key="1">
    <citation type="submission" date="2022-12" db="EMBL/GenBank/DDBJ databases">
        <authorList>
            <person name="Mo P."/>
        </authorList>
    </citation>
    <scope>NUCLEOTIDE SEQUENCE [LARGE SCALE GENOMIC DNA]</scope>
    <source>
        <strain evidence="1 2">HUAS 2-6</strain>
    </source>
</reference>
<sequence length="140" mass="15413">MLLRLAYFGVTNAFAMLRLLAMSGRDKDVEILALRHQITVLDRRLGKKRGGSTRVIGHSWRPEGQKQYRHPSAVASQAESASSILVTRSNTNPQVIDPGVTCCPDRRARAAPLAHHEPAEDSGLWCGRVAALTFIRGEVQ</sequence>
<protein>
    <recommendedName>
        <fullName evidence="3">Tn3 transposase DDE domain-containing protein</fullName>
    </recommendedName>
</protein>
<evidence type="ECO:0008006" key="3">
    <source>
        <dbReference type="Google" id="ProtNLM"/>
    </source>
</evidence>
<name>A0ABY7P604_9ACTN</name>
<organism evidence="1 2">
    <name type="scientific">Streptomyces camelliae</name>
    <dbReference type="NCBI Taxonomy" id="3004093"/>
    <lineage>
        <taxon>Bacteria</taxon>
        <taxon>Bacillati</taxon>
        <taxon>Actinomycetota</taxon>
        <taxon>Actinomycetes</taxon>
        <taxon>Kitasatosporales</taxon>
        <taxon>Streptomycetaceae</taxon>
        <taxon>Streptomyces</taxon>
    </lineage>
</organism>
<dbReference type="RefSeq" id="WP_270082590.1">
    <property type="nucleotide sequence ID" value="NZ_CP115300.1"/>
</dbReference>
<keyword evidence="2" id="KW-1185">Reference proteome</keyword>
<dbReference type="EMBL" id="CP115300">
    <property type="protein sequence ID" value="WBO64954.1"/>
    <property type="molecule type" value="Genomic_DNA"/>
</dbReference>
<evidence type="ECO:0000313" key="2">
    <source>
        <dbReference type="Proteomes" id="UP001212326"/>
    </source>
</evidence>
<proteinExistence type="predicted"/>
<gene>
    <name evidence="1" type="ORF">O1G22_20015</name>
</gene>
<accession>A0ABY7P604</accession>
<dbReference type="Proteomes" id="UP001212326">
    <property type="component" value="Chromosome"/>
</dbReference>
<evidence type="ECO:0000313" key="1">
    <source>
        <dbReference type="EMBL" id="WBO64954.1"/>
    </source>
</evidence>